<evidence type="ECO:0000256" key="1">
    <source>
        <dbReference type="SAM" id="Phobius"/>
    </source>
</evidence>
<evidence type="ECO:0000313" key="3">
    <source>
        <dbReference type="Proteomes" id="UP000789739"/>
    </source>
</evidence>
<keyword evidence="3" id="KW-1185">Reference proteome</keyword>
<gene>
    <name evidence="2" type="ORF">PBRASI_LOCUS5578</name>
</gene>
<name>A0A9N9BA48_9GLOM</name>
<comment type="caution">
    <text evidence="2">The sequence shown here is derived from an EMBL/GenBank/DDBJ whole genome shotgun (WGS) entry which is preliminary data.</text>
</comment>
<sequence length="88" mass="9843">MVGIIGNVAGWAGFGFAVRVLAMALEKRPLLDKPVTHLATAAVFGGVGWYIYEAEQRQSELIQKRKRLLLENRKRRAELEASRMATSE</sequence>
<dbReference type="AlphaFoldDB" id="A0A9N9BA48"/>
<dbReference type="PANTHER" id="PTHR39218">
    <property type="entry name" value="OXIDOREDUCTASE 14 KDA SUBUNIT, PUTATIVE (AFU_ORTHOLOGUE AFUA_1G12110)-RELATED"/>
    <property type="match status" value="1"/>
</dbReference>
<dbReference type="EMBL" id="CAJVPI010000664">
    <property type="protein sequence ID" value="CAG8560729.1"/>
    <property type="molecule type" value="Genomic_DNA"/>
</dbReference>
<keyword evidence="1" id="KW-0472">Membrane</keyword>
<proteinExistence type="predicted"/>
<reference evidence="2" key="1">
    <citation type="submission" date="2021-06" db="EMBL/GenBank/DDBJ databases">
        <authorList>
            <person name="Kallberg Y."/>
            <person name="Tangrot J."/>
            <person name="Rosling A."/>
        </authorList>
    </citation>
    <scope>NUCLEOTIDE SEQUENCE</scope>
    <source>
        <strain evidence="2">BR232B</strain>
    </source>
</reference>
<organism evidence="2 3">
    <name type="scientific">Paraglomus brasilianum</name>
    <dbReference type="NCBI Taxonomy" id="144538"/>
    <lineage>
        <taxon>Eukaryota</taxon>
        <taxon>Fungi</taxon>
        <taxon>Fungi incertae sedis</taxon>
        <taxon>Mucoromycota</taxon>
        <taxon>Glomeromycotina</taxon>
        <taxon>Glomeromycetes</taxon>
        <taxon>Paraglomerales</taxon>
        <taxon>Paraglomeraceae</taxon>
        <taxon>Paraglomus</taxon>
    </lineage>
</organism>
<evidence type="ECO:0000313" key="2">
    <source>
        <dbReference type="EMBL" id="CAG8560729.1"/>
    </source>
</evidence>
<dbReference type="OrthoDB" id="2141050at2759"/>
<dbReference type="PANTHER" id="PTHR39218:SF1">
    <property type="entry name" value="OXIDOREDUCTASE 14 KDA SUBUNIT, PUTATIVE (AFU_ORTHOLOGUE AFUA_1G12110)-RELATED"/>
    <property type="match status" value="1"/>
</dbReference>
<protein>
    <submittedName>
        <fullName evidence="2">11045_t:CDS:1</fullName>
    </submittedName>
</protein>
<keyword evidence="1" id="KW-0812">Transmembrane</keyword>
<accession>A0A9N9BA48</accession>
<feature type="transmembrane region" description="Helical" evidence="1">
    <location>
        <begin position="35"/>
        <end position="52"/>
    </location>
</feature>
<keyword evidence="1" id="KW-1133">Transmembrane helix</keyword>
<dbReference type="Proteomes" id="UP000789739">
    <property type="component" value="Unassembled WGS sequence"/>
</dbReference>